<reference evidence="2" key="1">
    <citation type="submission" date="2020-06" db="EMBL/GenBank/DDBJ databases">
        <authorList>
            <consortium name="Plant Systems Biology data submission"/>
        </authorList>
    </citation>
    <scope>NUCLEOTIDE SEQUENCE</scope>
    <source>
        <strain evidence="2">D6</strain>
    </source>
</reference>
<dbReference type="AlphaFoldDB" id="A0A9N8ESG1"/>
<feature type="region of interest" description="Disordered" evidence="1">
    <location>
        <begin position="74"/>
        <end position="142"/>
    </location>
</feature>
<feature type="compositionally biased region" description="Low complexity" evidence="1">
    <location>
        <begin position="123"/>
        <end position="142"/>
    </location>
</feature>
<evidence type="ECO:0000256" key="1">
    <source>
        <dbReference type="SAM" id="MobiDB-lite"/>
    </source>
</evidence>
<organism evidence="2 3">
    <name type="scientific">Seminavis robusta</name>
    <dbReference type="NCBI Taxonomy" id="568900"/>
    <lineage>
        <taxon>Eukaryota</taxon>
        <taxon>Sar</taxon>
        <taxon>Stramenopiles</taxon>
        <taxon>Ochrophyta</taxon>
        <taxon>Bacillariophyta</taxon>
        <taxon>Bacillariophyceae</taxon>
        <taxon>Bacillariophycidae</taxon>
        <taxon>Naviculales</taxon>
        <taxon>Naviculaceae</taxon>
        <taxon>Seminavis</taxon>
    </lineage>
</organism>
<name>A0A9N8ESG1_9STRA</name>
<feature type="compositionally biased region" description="Polar residues" evidence="1">
    <location>
        <begin position="78"/>
        <end position="89"/>
    </location>
</feature>
<dbReference type="EMBL" id="CAICTM010001465">
    <property type="protein sequence ID" value="CAB9523880.1"/>
    <property type="molecule type" value="Genomic_DNA"/>
</dbReference>
<sequence>MSNESWNSFQKEYGKSGRKTKLLGDLGLVRADSGRHLTTTVVSAAAVITPDITRSLKRGGSNPKHMSGAVLQAKRSGLTRSGSNPSLMLNNGGGGVTRGVRRHRSMKGARSGSSSNLLAGLTRSRNSNNSLSGSSSSGLSFK</sequence>
<evidence type="ECO:0000313" key="2">
    <source>
        <dbReference type="EMBL" id="CAB9523880.1"/>
    </source>
</evidence>
<dbReference type="Proteomes" id="UP001153069">
    <property type="component" value="Unassembled WGS sequence"/>
</dbReference>
<keyword evidence="3" id="KW-1185">Reference proteome</keyword>
<proteinExistence type="predicted"/>
<comment type="caution">
    <text evidence="2">The sequence shown here is derived from an EMBL/GenBank/DDBJ whole genome shotgun (WGS) entry which is preliminary data.</text>
</comment>
<gene>
    <name evidence="2" type="ORF">SEMRO_1467_G275120.1</name>
</gene>
<protein>
    <submittedName>
        <fullName evidence="2">Uncharacterized protein</fullName>
    </submittedName>
</protein>
<evidence type="ECO:0000313" key="3">
    <source>
        <dbReference type="Proteomes" id="UP001153069"/>
    </source>
</evidence>
<accession>A0A9N8ESG1</accession>